<evidence type="ECO:0000256" key="5">
    <source>
        <dbReference type="PROSITE-ProRule" id="PRU00309"/>
    </source>
</evidence>
<dbReference type="Pfam" id="PF05485">
    <property type="entry name" value="THAP"/>
    <property type="match status" value="1"/>
</dbReference>
<feature type="domain" description="THAP-type" evidence="6">
    <location>
        <begin position="1"/>
        <end position="80"/>
    </location>
</feature>
<dbReference type="OrthoDB" id="7549791at2759"/>
<gene>
    <name evidence="7" type="ORF">DMN91_003105</name>
</gene>
<dbReference type="InterPro" id="IPR038441">
    <property type="entry name" value="THAP_Znf_sf"/>
</dbReference>
<dbReference type="PANTHER" id="PTHR46600">
    <property type="entry name" value="THAP DOMAIN-CONTAINING"/>
    <property type="match status" value="1"/>
</dbReference>
<reference evidence="7 8" key="1">
    <citation type="journal article" date="2018" name="Genome Res.">
        <title>The genomic architecture and molecular evolution of ant odorant receptors.</title>
        <authorList>
            <person name="McKenzie S.K."/>
            <person name="Kronauer D.J.C."/>
        </authorList>
    </citation>
    <scope>NUCLEOTIDE SEQUENCE [LARGE SCALE GENOMIC DNA]</scope>
    <source>
        <strain evidence="7">Clonal line C1</strain>
    </source>
</reference>
<proteinExistence type="predicted"/>
<organism evidence="7 8">
    <name type="scientific">Ooceraea biroi</name>
    <name type="common">Clonal raider ant</name>
    <name type="synonym">Cerapachys biroi</name>
    <dbReference type="NCBI Taxonomy" id="2015173"/>
    <lineage>
        <taxon>Eukaryota</taxon>
        <taxon>Metazoa</taxon>
        <taxon>Ecdysozoa</taxon>
        <taxon>Arthropoda</taxon>
        <taxon>Hexapoda</taxon>
        <taxon>Insecta</taxon>
        <taxon>Pterygota</taxon>
        <taxon>Neoptera</taxon>
        <taxon>Endopterygota</taxon>
        <taxon>Hymenoptera</taxon>
        <taxon>Apocrita</taxon>
        <taxon>Aculeata</taxon>
        <taxon>Formicoidea</taxon>
        <taxon>Formicidae</taxon>
        <taxon>Dorylinae</taxon>
        <taxon>Ooceraea</taxon>
    </lineage>
</organism>
<dbReference type="GO" id="GO:0008270">
    <property type="term" value="F:zinc ion binding"/>
    <property type="evidence" value="ECO:0007669"/>
    <property type="project" value="UniProtKB-KW"/>
</dbReference>
<evidence type="ECO:0000256" key="4">
    <source>
        <dbReference type="ARBA" id="ARBA00023125"/>
    </source>
</evidence>
<dbReference type="SMART" id="SM00980">
    <property type="entry name" value="THAP"/>
    <property type="match status" value="1"/>
</dbReference>
<dbReference type="Gene3D" id="6.20.210.20">
    <property type="entry name" value="THAP domain"/>
    <property type="match status" value="1"/>
</dbReference>
<dbReference type="EMBL" id="QOIP01000003">
    <property type="protein sequence ID" value="RLU25013.1"/>
    <property type="molecule type" value="Genomic_DNA"/>
</dbReference>
<dbReference type="PANTHER" id="PTHR46600:SF11">
    <property type="entry name" value="THAP DOMAIN-CONTAINING PROTEIN 10"/>
    <property type="match status" value="1"/>
</dbReference>
<evidence type="ECO:0000313" key="8">
    <source>
        <dbReference type="Proteomes" id="UP000279307"/>
    </source>
</evidence>
<dbReference type="SUPFAM" id="SSF57716">
    <property type="entry name" value="Glucocorticoid receptor-like (DNA-binding domain)"/>
    <property type="match status" value="1"/>
</dbReference>
<sequence length="134" mass="14838">MPNRCCIAKCKNTNKQGYHLFQFPIKRPDILRMWLNAIGRDFTPTKSHVICSAHFLPADIMEKANVSGVVLKNLAVPFLFLEAPASNIAPTMKSGINSAIECGTTPAPTPAVKNVPAILWKSILKPKITQQFHR</sequence>
<keyword evidence="4 5" id="KW-0238">DNA-binding</keyword>
<name>A0A3L8DXQ0_OOCBI</name>
<protein>
    <recommendedName>
        <fullName evidence="6">THAP-type domain-containing protein</fullName>
    </recommendedName>
</protein>
<keyword evidence="3" id="KW-0862">Zinc</keyword>
<accession>A0A3L8DXQ0</accession>
<keyword evidence="1" id="KW-0479">Metal-binding</keyword>
<evidence type="ECO:0000313" key="7">
    <source>
        <dbReference type="EMBL" id="RLU25013.1"/>
    </source>
</evidence>
<dbReference type="PROSITE" id="PS50950">
    <property type="entry name" value="ZF_THAP"/>
    <property type="match status" value="1"/>
</dbReference>
<evidence type="ECO:0000259" key="6">
    <source>
        <dbReference type="PROSITE" id="PS50950"/>
    </source>
</evidence>
<dbReference type="AlphaFoldDB" id="A0A3L8DXQ0"/>
<dbReference type="GO" id="GO:0043565">
    <property type="term" value="F:sequence-specific DNA binding"/>
    <property type="evidence" value="ECO:0007669"/>
    <property type="project" value="InterPro"/>
</dbReference>
<dbReference type="InterPro" id="IPR026516">
    <property type="entry name" value="THAP1/10"/>
</dbReference>
<evidence type="ECO:0000256" key="2">
    <source>
        <dbReference type="ARBA" id="ARBA00022771"/>
    </source>
</evidence>
<evidence type="ECO:0000256" key="1">
    <source>
        <dbReference type="ARBA" id="ARBA00022723"/>
    </source>
</evidence>
<evidence type="ECO:0000256" key="3">
    <source>
        <dbReference type="ARBA" id="ARBA00022833"/>
    </source>
</evidence>
<keyword evidence="2 5" id="KW-0863">Zinc-finger</keyword>
<dbReference type="InterPro" id="IPR006612">
    <property type="entry name" value="THAP_Znf"/>
</dbReference>
<dbReference type="SMART" id="SM00692">
    <property type="entry name" value="DM3"/>
    <property type="match status" value="1"/>
</dbReference>
<comment type="caution">
    <text evidence="7">The sequence shown here is derived from an EMBL/GenBank/DDBJ whole genome shotgun (WGS) entry which is preliminary data.</text>
</comment>
<dbReference type="Proteomes" id="UP000279307">
    <property type="component" value="Chromosome 3"/>
</dbReference>